<keyword evidence="1" id="KW-0472">Membrane</keyword>
<dbReference type="OrthoDB" id="51680at2759"/>
<dbReference type="AlphaFoldDB" id="A0A1E7FGL7"/>
<organism evidence="2 3">
    <name type="scientific">Fragilariopsis cylindrus CCMP1102</name>
    <dbReference type="NCBI Taxonomy" id="635003"/>
    <lineage>
        <taxon>Eukaryota</taxon>
        <taxon>Sar</taxon>
        <taxon>Stramenopiles</taxon>
        <taxon>Ochrophyta</taxon>
        <taxon>Bacillariophyta</taxon>
        <taxon>Bacillariophyceae</taxon>
        <taxon>Bacillariophycidae</taxon>
        <taxon>Bacillariales</taxon>
        <taxon>Bacillariaceae</taxon>
        <taxon>Fragilariopsis</taxon>
    </lineage>
</organism>
<dbReference type="EMBL" id="KV784357">
    <property type="protein sequence ID" value="OEU17319.1"/>
    <property type="molecule type" value="Genomic_DNA"/>
</dbReference>
<evidence type="ECO:0000313" key="3">
    <source>
        <dbReference type="Proteomes" id="UP000095751"/>
    </source>
</evidence>
<name>A0A1E7FGL7_9STRA</name>
<keyword evidence="1" id="KW-0812">Transmembrane</keyword>
<feature type="transmembrane region" description="Helical" evidence="1">
    <location>
        <begin position="12"/>
        <end position="35"/>
    </location>
</feature>
<protein>
    <submittedName>
        <fullName evidence="2">Uncharacterized protein</fullName>
    </submittedName>
</protein>
<dbReference type="InParanoid" id="A0A1E7FGL7"/>
<dbReference type="Proteomes" id="UP000095751">
    <property type="component" value="Unassembled WGS sequence"/>
</dbReference>
<evidence type="ECO:0000313" key="2">
    <source>
        <dbReference type="EMBL" id="OEU17319.1"/>
    </source>
</evidence>
<keyword evidence="3" id="KW-1185">Reference proteome</keyword>
<sequence>MTRKHWTISIINTRWMLIFLLLNITSLTLVVYQLGHLPEITSTENGVPYPNYSLDSFTQQHLARRQDEPRYKKKKYEVDDDDDWFDRDRWNSHSSENVVSPAFEKCFYIEDACQFGEKWAYYDRSSKDNDNNGYHPTLNIAFRKKGEARPTVGLITPTNTTSIRLMRDVEDVFGNGSRQKCLYSTVTNHIVLNGVHTHMLGEKWRNTLLESHRAFLGLYSDNYPLPFLSLMESSNCQCMKRIFFCGFKEVSGTERLHRGLTNVLNVEPSDQIFTTNYHDVDSSSSNDESEDSTLVGAQKKNINNSIVDYGVLKKDVRTRAIDRNEPMHSLVRQLRLSMYAEHVDKNILSMTASDQDDILEGWKVVGLTQRTLRRVWMDIDQSLKACRKNFSSHKVLCVVVNLEDDEMNSPIQHMVVHGGLDALIGIHGAQMTEAIFMKEGSLVVEILPFVLGVNRMGHWTRSKNVQQQQQITLKHCLLEKGNMWSDRDFTVPVDAVTDILNRFVVNKPNQCYDFERAAADDYVLYNVNCVEDDTKSTIEDPDTISTQSKKSVHHFYRTQDWQMEKTHSYEKDWKLPEEKKKPRGIRIG</sequence>
<keyword evidence="1" id="KW-1133">Transmembrane helix</keyword>
<dbReference type="KEGG" id="fcy:FRACYDRAFT_237729"/>
<proteinExistence type="predicted"/>
<evidence type="ECO:0000256" key="1">
    <source>
        <dbReference type="SAM" id="Phobius"/>
    </source>
</evidence>
<accession>A0A1E7FGL7</accession>
<gene>
    <name evidence="2" type="ORF">FRACYDRAFT_237729</name>
</gene>
<reference evidence="2 3" key="1">
    <citation type="submission" date="2016-09" db="EMBL/GenBank/DDBJ databases">
        <title>Extensive genetic diversity and differential bi-allelic expression allows diatom success in the polar Southern Ocean.</title>
        <authorList>
            <consortium name="DOE Joint Genome Institute"/>
            <person name="Mock T."/>
            <person name="Otillar R.P."/>
            <person name="Strauss J."/>
            <person name="Dupont C."/>
            <person name="Frickenhaus S."/>
            <person name="Maumus F."/>
            <person name="Mcmullan M."/>
            <person name="Sanges R."/>
            <person name="Schmutz J."/>
            <person name="Toseland A."/>
            <person name="Valas R."/>
            <person name="Veluchamy A."/>
            <person name="Ward B.J."/>
            <person name="Allen A."/>
            <person name="Barry K."/>
            <person name="Falciatore A."/>
            <person name="Ferrante M."/>
            <person name="Fortunato A.E."/>
            <person name="Gloeckner G."/>
            <person name="Gruber A."/>
            <person name="Hipkin R."/>
            <person name="Janech M."/>
            <person name="Kroth P."/>
            <person name="Leese F."/>
            <person name="Lindquist E."/>
            <person name="Lyon B.R."/>
            <person name="Martin J."/>
            <person name="Mayer C."/>
            <person name="Parker M."/>
            <person name="Quesneville H."/>
            <person name="Raymond J."/>
            <person name="Uhlig C."/>
            <person name="Valentin K.U."/>
            <person name="Worden A.Z."/>
            <person name="Armbrust E.V."/>
            <person name="Bowler C."/>
            <person name="Green B."/>
            <person name="Moulton V."/>
            <person name="Van Oosterhout C."/>
            <person name="Grigoriev I."/>
        </authorList>
    </citation>
    <scope>NUCLEOTIDE SEQUENCE [LARGE SCALE GENOMIC DNA]</scope>
    <source>
        <strain evidence="2 3">CCMP1102</strain>
    </source>
</reference>